<dbReference type="PANTHER" id="PTHR46065:SF3">
    <property type="entry name" value="FI20425P1"/>
    <property type="match status" value="1"/>
</dbReference>
<keyword evidence="3 11" id="KW-0812">Transmembrane</keyword>
<dbReference type="Pfam" id="PF12906">
    <property type="entry name" value="RINGv"/>
    <property type="match status" value="1"/>
</dbReference>
<protein>
    <submittedName>
        <fullName evidence="14">Zinc finger, RING-CH-type,Zinc finger, RING/FYVE/PHD-type</fullName>
    </submittedName>
</protein>
<feature type="transmembrane region" description="Helical" evidence="11">
    <location>
        <begin position="156"/>
        <end position="178"/>
    </location>
</feature>
<keyword evidence="4" id="KW-0479">Metal-binding</keyword>
<evidence type="ECO:0000256" key="7">
    <source>
        <dbReference type="ARBA" id="ARBA00022833"/>
    </source>
</evidence>
<keyword evidence="2" id="KW-0808">Transferase</keyword>
<evidence type="ECO:0000256" key="10">
    <source>
        <dbReference type="PROSITE-ProRule" id="PRU00175"/>
    </source>
</evidence>
<feature type="transmembrane region" description="Helical" evidence="11">
    <location>
        <begin position="198"/>
        <end position="218"/>
    </location>
</feature>
<dbReference type="SUPFAM" id="SSF57850">
    <property type="entry name" value="RING/U-box"/>
    <property type="match status" value="1"/>
</dbReference>
<evidence type="ECO:0000256" key="8">
    <source>
        <dbReference type="ARBA" id="ARBA00022989"/>
    </source>
</evidence>
<feature type="domain" description="RING-CH-type" evidence="13">
    <location>
        <begin position="67"/>
        <end position="129"/>
    </location>
</feature>
<sequence>MTKNDEHLMNQSLETLSLEGSESFYSIEQNQLIGKFNKGAIIEESLAKALNEELRRKIIKLSCSQKAQFQTPGVCRICLQSDLDDSNKCLTPCSCRGSMSKVHRICLQTWLTEVQSNECEICKFKYKTKKIAKYSLIGSIKAWLCSSERREEIKELVHDGFVLLIVAPTLICLSYVGFCVTDNLLTSQIPDTDPLLSRVLAFTACTTIMCTDFMATLWSFCRAQHHLACWTNFYNRSQEVIIVIDPKFSENEIN</sequence>
<dbReference type="InterPro" id="IPR001841">
    <property type="entry name" value="Znf_RING"/>
</dbReference>
<keyword evidence="6" id="KW-0833">Ubl conjugation pathway</keyword>
<evidence type="ECO:0000259" key="13">
    <source>
        <dbReference type="PROSITE" id="PS51292"/>
    </source>
</evidence>
<dbReference type="SMART" id="SM00744">
    <property type="entry name" value="RINGv"/>
    <property type="match status" value="1"/>
</dbReference>
<keyword evidence="5 10" id="KW-0863">Zinc-finger</keyword>
<dbReference type="PANTHER" id="PTHR46065">
    <property type="entry name" value="E3 UBIQUITIN-PROTEIN LIGASE MARCH 2/3 FAMILY MEMBER"/>
    <property type="match status" value="1"/>
</dbReference>
<evidence type="ECO:0000313" key="15">
    <source>
        <dbReference type="Proteomes" id="UP000325440"/>
    </source>
</evidence>
<dbReference type="Proteomes" id="UP000325440">
    <property type="component" value="Unassembled WGS sequence"/>
</dbReference>
<keyword evidence="7" id="KW-0862">Zinc</keyword>
<evidence type="ECO:0000256" key="11">
    <source>
        <dbReference type="SAM" id="Phobius"/>
    </source>
</evidence>
<dbReference type="Gene3D" id="3.30.40.10">
    <property type="entry name" value="Zinc/RING finger domain, C3HC4 (zinc finger)"/>
    <property type="match status" value="1"/>
</dbReference>
<dbReference type="AlphaFoldDB" id="A0A5E4M5Z8"/>
<dbReference type="GO" id="GO:0016740">
    <property type="term" value="F:transferase activity"/>
    <property type="evidence" value="ECO:0007669"/>
    <property type="project" value="UniProtKB-KW"/>
</dbReference>
<evidence type="ECO:0000259" key="12">
    <source>
        <dbReference type="PROSITE" id="PS50089"/>
    </source>
</evidence>
<dbReference type="InterPro" id="IPR013083">
    <property type="entry name" value="Znf_RING/FYVE/PHD"/>
</dbReference>
<reference evidence="14 15" key="1">
    <citation type="submission" date="2019-08" db="EMBL/GenBank/DDBJ databases">
        <authorList>
            <person name="Alioto T."/>
            <person name="Alioto T."/>
            <person name="Gomez Garrido J."/>
        </authorList>
    </citation>
    <scope>NUCLEOTIDE SEQUENCE [LARGE SCALE GENOMIC DNA]</scope>
</reference>
<proteinExistence type="predicted"/>
<dbReference type="OrthoDB" id="273089at2759"/>
<evidence type="ECO:0000256" key="3">
    <source>
        <dbReference type="ARBA" id="ARBA00022692"/>
    </source>
</evidence>
<organism evidence="14 15">
    <name type="scientific">Cinara cedri</name>
    <dbReference type="NCBI Taxonomy" id="506608"/>
    <lineage>
        <taxon>Eukaryota</taxon>
        <taxon>Metazoa</taxon>
        <taxon>Ecdysozoa</taxon>
        <taxon>Arthropoda</taxon>
        <taxon>Hexapoda</taxon>
        <taxon>Insecta</taxon>
        <taxon>Pterygota</taxon>
        <taxon>Neoptera</taxon>
        <taxon>Paraneoptera</taxon>
        <taxon>Hemiptera</taxon>
        <taxon>Sternorrhyncha</taxon>
        <taxon>Aphidomorpha</taxon>
        <taxon>Aphidoidea</taxon>
        <taxon>Aphididae</taxon>
        <taxon>Lachninae</taxon>
        <taxon>Cinara</taxon>
    </lineage>
</organism>
<evidence type="ECO:0000256" key="4">
    <source>
        <dbReference type="ARBA" id="ARBA00022723"/>
    </source>
</evidence>
<dbReference type="EMBL" id="CABPRJ010000011">
    <property type="protein sequence ID" value="VVC25324.1"/>
    <property type="molecule type" value="Genomic_DNA"/>
</dbReference>
<accession>A0A5E4M5Z8</accession>
<name>A0A5E4M5Z8_9HEMI</name>
<dbReference type="PROSITE" id="PS51292">
    <property type="entry name" value="ZF_RING_CH"/>
    <property type="match status" value="1"/>
</dbReference>
<gene>
    <name evidence="14" type="ORF">CINCED_3A014641</name>
</gene>
<dbReference type="GO" id="GO:0008270">
    <property type="term" value="F:zinc ion binding"/>
    <property type="evidence" value="ECO:0007669"/>
    <property type="project" value="UniProtKB-KW"/>
</dbReference>
<evidence type="ECO:0000256" key="5">
    <source>
        <dbReference type="ARBA" id="ARBA00022771"/>
    </source>
</evidence>
<feature type="domain" description="RING-type" evidence="12">
    <location>
        <begin position="75"/>
        <end position="123"/>
    </location>
</feature>
<evidence type="ECO:0000256" key="9">
    <source>
        <dbReference type="ARBA" id="ARBA00023136"/>
    </source>
</evidence>
<evidence type="ECO:0000256" key="1">
    <source>
        <dbReference type="ARBA" id="ARBA00004141"/>
    </source>
</evidence>
<evidence type="ECO:0000256" key="2">
    <source>
        <dbReference type="ARBA" id="ARBA00022679"/>
    </source>
</evidence>
<dbReference type="PROSITE" id="PS50089">
    <property type="entry name" value="ZF_RING_2"/>
    <property type="match status" value="1"/>
</dbReference>
<evidence type="ECO:0000313" key="14">
    <source>
        <dbReference type="EMBL" id="VVC25324.1"/>
    </source>
</evidence>
<keyword evidence="15" id="KW-1185">Reference proteome</keyword>
<keyword evidence="9 11" id="KW-0472">Membrane</keyword>
<evidence type="ECO:0000256" key="6">
    <source>
        <dbReference type="ARBA" id="ARBA00022786"/>
    </source>
</evidence>
<dbReference type="GO" id="GO:0016020">
    <property type="term" value="C:membrane"/>
    <property type="evidence" value="ECO:0007669"/>
    <property type="project" value="UniProtKB-SubCell"/>
</dbReference>
<comment type="subcellular location">
    <subcellularLocation>
        <location evidence="1">Membrane</location>
        <topology evidence="1">Multi-pass membrane protein</topology>
    </subcellularLocation>
</comment>
<keyword evidence="8 11" id="KW-1133">Transmembrane helix</keyword>
<dbReference type="InterPro" id="IPR011016">
    <property type="entry name" value="Znf_RING-CH"/>
</dbReference>